<name>A0ACC1MDY8_9HYPO</name>
<accession>A0ACC1MDY8</accession>
<comment type="caution">
    <text evidence="1">The sequence shown here is derived from an EMBL/GenBank/DDBJ whole genome shotgun (WGS) entry which is preliminary data.</text>
</comment>
<proteinExistence type="predicted"/>
<evidence type="ECO:0000313" key="2">
    <source>
        <dbReference type="Proteomes" id="UP001143910"/>
    </source>
</evidence>
<sequence>MLDPRGVKDEVVYVAGDTLSYSEVGDLVDAHYGETFQRELWDSEVLDGQMKEDPNAMVKYRATFARGLGVAWSMEETVNYERGFAMTNVKKYLEEIVDKRAL</sequence>
<organism evidence="1 2">
    <name type="scientific">Zarea fungicola</name>
    <dbReference type="NCBI Taxonomy" id="93591"/>
    <lineage>
        <taxon>Eukaryota</taxon>
        <taxon>Fungi</taxon>
        <taxon>Dikarya</taxon>
        <taxon>Ascomycota</taxon>
        <taxon>Pezizomycotina</taxon>
        <taxon>Sordariomycetes</taxon>
        <taxon>Hypocreomycetidae</taxon>
        <taxon>Hypocreales</taxon>
        <taxon>Cordycipitaceae</taxon>
        <taxon>Zarea</taxon>
    </lineage>
</organism>
<evidence type="ECO:0000313" key="1">
    <source>
        <dbReference type="EMBL" id="KAJ2958998.1"/>
    </source>
</evidence>
<reference evidence="1" key="1">
    <citation type="submission" date="2022-08" db="EMBL/GenBank/DDBJ databases">
        <title>Genome Sequence of Lecanicillium fungicola.</title>
        <authorList>
            <person name="Buettner E."/>
        </authorList>
    </citation>
    <scope>NUCLEOTIDE SEQUENCE</scope>
    <source>
        <strain evidence="1">Babe33</strain>
    </source>
</reference>
<keyword evidence="2" id="KW-1185">Reference proteome</keyword>
<protein>
    <submittedName>
        <fullName evidence="1">Uncharacterized protein</fullName>
    </submittedName>
</protein>
<gene>
    <name evidence="1" type="ORF">NQ176_g11145</name>
</gene>
<dbReference type="EMBL" id="JANJQO010003512">
    <property type="protein sequence ID" value="KAJ2958998.1"/>
    <property type="molecule type" value="Genomic_DNA"/>
</dbReference>
<dbReference type="Proteomes" id="UP001143910">
    <property type="component" value="Unassembled WGS sequence"/>
</dbReference>